<protein>
    <recommendedName>
        <fullName evidence="3">Right-handed parallel beta-helix repeat-containing protein</fullName>
    </recommendedName>
</protein>
<dbReference type="Proteomes" id="UP000618931">
    <property type="component" value="Unassembled WGS sequence"/>
</dbReference>
<evidence type="ECO:0008006" key="3">
    <source>
        <dbReference type="Google" id="ProtNLM"/>
    </source>
</evidence>
<evidence type="ECO:0000313" key="2">
    <source>
        <dbReference type="Proteomes" id="UP000618931"/>
    </source>
</evidence>
<accession>A0ABS0IBA7</accession>
<dbReference type="EMBL" id="JADQDM010000026">
    <property type="protein sequence ID" value="MBF9224268.1"/>
    <property type="molecule type" value="Genomic_DNA"/>
</dbReference>
<dbReference type="SUPFAM" id="SSF51126">
    <property type="entry name" value="Pectin lyase-like"/>
    <property type="match status" value="1"/>
</dbReference>
<dbReference type="RefSeq" id="WP_196295687.1">
    <property type="nucleotide sequence ID" value="NZ_JADQDM010000026.1"/>
</dbReference>
<reference evidence="1 2" key="1">
    <citation type="submission" date="2020-11" db="EMBL/GenBank/DDBJ databases">
        <authorList>
            <person name="Kim M.K."/>
        </authorList>
    </citation>
    <scope>NUCLEOTIDE SEQUENCE [LARGE SCALE GENOMIC DNA]</scope>
    <source>
        <strain evidence="1 2">BT662</strain>
    </source>
</reference>
<dbReference type="InterPro" id="IPR012334">
    <property type="entry name" value="Pectin_lyas_fold"/>
</dbReference>
<evidence type="ECO:0000313" key="1">
    <source>
        <dbReference type="EMBL" id="MBF9224268.1"/>
    </source>
</evidence>
<organism evidence="1 2">
    <name type="scientific">Hymenobacter ruricola</name>
    <dbReference type="NCBI Taxonomy" id="2791023"/>
    <lineage>
        <taxon>Bacteria</taxon>
        <taxon>Pseudomonadati</taxon>
        <taxon>Bacteroidota</taxon>
        <taxon>Cytophagia</taxon>
        <taxon>Cytophagales</taxon>
        <taxon>Hymenobacteraceae</taxon>
        <taxon>Hymenobacter</taxon>
    </lineage>
</organism>
<proteinExistence type="predicted"/>
<keyword evidence="2" id="KW-1185">Reference proteome</keyword>
<name>A0ABS0IBA7_9BACT</name>
<gene>
    <name evidence="1" type="ORF">I2H31_24410</name>
</gene>
<sequence length="654" mass="70731">MNAYVFDNLVDLAGTLGATHDTATLLGRNTPGDGGGSPFFWDDSSTATGDGVMVVQVPGVAQGRWVRITENNTLNLCWFGAKADRPESAGTSTSNVQDNLPAMQAALDFVANHSKYRTIYVPSAPVGLSYFFSDTIHVYVNVQIEGEGNLFYDYPTAFSFLGTAGIHFHTAPTPTSHGDFVAALRRIHFGNIASSPYQADGQKHGVTADCRMIIEDVSVYNFQGCGFRLTGNVPASNSSLWEVHRCVARFNAEHGIHVSGSDCNVGNINSFDATSNKYWGILDESIYSCVWTNCHTNNNSVYGDSALTGSTCRVHTGNFVQKVDQGIQYYFACAESNTNQAPVPLQDTTYWTYLGKFDPSATNHQFDLLESQWNTTFDVWNATAAYEKVLYYVARVDNTGQMPEAGFISGKWTGFSNATWTSIGEVTTFASNLYYRWNSTRTFRSGGAIATVPVANNSVFVGPYIEGNQGHVLLRGGSILFGGETATPVLEGTFLKGGGGLSVPNGQVASGFGFRSLEEGGYSMEFNNGNRDLVRTKHAVDFTIGSTFGVTYLSPTGVPDLPTFIHDPKPPTTDALGQPVPAGKTLFGTHYDRAGTRYQFYDGDVSVLAGNFYAEVGGQLRVITPFVPIAANGYGTHPSFTTAQDAIAWLLQNM</sequence>
<dbReference type="Gene3D" id="2.160.20.10">
    <property type="entry name" value="Single-stranded right-handed beta-helix, Pectin lyase-like"/>
    <property type="match status" value="1"/>
</dbReference>
<comment type="caution">
    <text evidence="1">The sequence shown here is derived from an EMBL/GenBank/DDBJ whole genome shotgun (WGS) entry which is preliminary data.</text>
</comment>
<dbReference type="InterPro" id="IPR011050">
    <property type="entry name" value="Pectin_lyase_fold/virulence"/>
</dbReference>